<dbReference type="InterPro" id="IPR005302">
    <property type="entry name" value="MoCF_Sase_C"/>
</dbReference>
<dbReference type="GO" id="GO:0030151">
    <property type="term" value="F:molybdenum ion binding"/>
    <property type="evidence" value="ECO:0007669"/>
    <property type="project" value="InterPro"/>
</dbReference>
<dbReference type="InterPro" id="IPR011037">
    <property type="entry name" value="Pyrv_Knase-like_insert_dom_sf"/>
</dbReference>
<protein>
    <recommendedName>
        <fullName evidence="2">MOSC domain-containing protein</fullName>
    </recommendedName>
</protein>
<dbReference type="Pfam" id="PF03473">
    <property type="entry name" value="MOSC"/>
    <property type="match status" value="1"/>
</dbReference>
<evidence type="ECO:0000313" key="3">
    <source>
        <dbReference type="EMBL" id="KAF7287254.1"/>
    </source>
</evidence>
<dbReference type="GO" id="GO:0030170">
    <property type="term" value="F:pyridoxal phosphate binding"/>
    <property type="evidence" value="ECO:0007669"/>
    <property type="project" value="InterPro"/>
</dbReference>
<feature type="transmembrane region" description="Helical" evidence="1">
    <location>
        <begin position="6"/>
        <end position="26"/>
    </location>
</feature>
<dbReference type="EMBL" id="JAACXV010000015">
    <property type="protein sequence ID" value="KAF7287254.1"/>
    <property type="molecule type" value="Genomic_DNA"/>
</dbReference>
<dbReference type="AlphaFoldDB" id="A0A834IVK1"/>
<dbReference type="Pfam" id="PF03476">
    <property type="entry name" value="MOSC_N"/>
    <property type="match status" value="1"/>
</dbReference>
<dbReference type="SUPFAM" id="SSF141673">
    <property type="entry name" value="MOSC N-terminal domain-like"/>
    <property type="match status" value="1"/>
</dbReference>
<keyword evidence="1" id="KW-1133">Transmembrane helix</keyword>
<dbReference type="SUPFAM" id="SSF50800">
    <property type="entry name" value="PK beta-barrel domain-like"/>
    <property type="match status" value="1"/>
</dbReference>
<keyword evidence="1" id="KW-0472">Membrane</keyword>
<dbReference type="PROSITE" id="PS51340">
    <property type="entry name" value="MOSC"/>
    <property type="match status" value="1"/>
</dbReference>
<dbReference type="InterPro" id="IPR005303">
    <property type="entry name" value="MOCOS_middle"/>
</dbReference>
<dbReference type="PANTHER" id="PTHR14237:SF19">
    <property type="entry name" value="MITOCHONDRIAL AMIDOXIME REDUCING COMPONENT 1"/>
    <property type="match status" value="1"/>
</dbReference>
<dbReference type="PANTHER" id="PTHR14237">
    <property type="entry name" value="MOLYBDOPTERIN COFACTOR SULFURASE MOSC"/>
    <property type="match status" value="1"/>
</dbReference>
<feature type="domain" description="MOSC" evidence="2">
    <location>
        <begin position="178"/>
        <end position="338"/>
    </location>
</feature>
<keyword evidence="1" id="KW-0812">Transmembrane</keyword>
<keyword evidence="4" id="KW-1185">Reference proteome</keyword>
<evidence type="ECO:0000259" key="2">
    <source>
        <dbReference type="PROSITE" id="PS51340"/>
    </source>
</evidence>
<proteinExistence type="predicted"/>
<dbReference type="GO" id="GO:0003824">
    <property type="term" value="F:catalytic activity"/>
    <property type="evidence" value="ECO:0007669"/>
    <property type="project" value="InterPro"/>
</dbReference>
<evidence type="ECO:0000256" key="1">
    <source>
        <dbReference type="SAM" id="Phobius"/>
    </source>
</evidence>
<comment type="caution">
    <text evidence="3">The sequence shown here is derived from an EMBL/GenBank/DDBJ whole genome shotgun (WGS) entry which is preliminary data.</text>
</comment>
<dbReference type="Gene3D" id="2.40.33.20">
    <property type="entry name" value="PK beta-barrel domain-like"/>
    <property type="match status" value="1"/>
</dbReference>
<gene>
    <name evidence="3" type="ORF">GWI33_002072</name>
</gene>
<accession>A0A834IVK1</accession>
<reference evidence="3" key="1">
    <citation type="submission" date="2020-08" db="EMBL/GenBank/DDBJ databases">
        <title>Genome sequencing and assembly of the red palm weevil Rhynchophorus ferrugineus.</title>
        <authorList>
            <person name="Dias G.B."/>
            <person name="Bergman C.M."/>
            <person name="Manee M."/>
        </authorList>
    </citation>
    <scope>NUCLEOTIDE SEQUENCE</scope>
    <source>
        <strain evidence="3">AA-2017</strain>
        <tissue evidence="3">Whole larva</tissue>
    </source>
</reference>
<sequence>MASLNQTHVTAVAGALLVALVTTLLFKRVRKEKIPTKWTEVGSVRGIYIYPLKSGKGQQTSKVLCTSKGLKEIDKGDGCTPLADRCFLIYTSKDRQVRTARQLPKIVLIEVQPAQNGVIFSAPSMTDLYINLPRVANNVTAVSVWGKTFGDESFACTDCGDTIAKWLSTYLLGKPEGLRLGYGDGSAFRNILRDHANWVKYYTKLDNYSSGIFSDLAPLHLINQASLDDLNQKLPDDRKITERNFRPNILINGPEAFAEDKWQYLKIGEVTAKVTLECLRCVETTVTDEGALDSNREPLKTLSSYRKSEGPFKSPPMGIYLKVLVPGRITDGDKILVSK</sequence>
<organism evidence="3 4">
    <name type="scientific">Rhynchophorus ferrugineus</name>
    <name type="common">Red palm weevil</name>
    <name type="synonym">Curculio ferrugineus</name>
    <dbReference type="NCBI Taxonomy" id="354439"/>
    <lineage>
        <taxon>Eukaryota</taxon>
        <taxon>Metazoa</taxon>
        <taxon>Ecdysozoa</taxon>
        <taxon>Arthropoda</taxon>
        <taxon>Hexapoda</taxon>
        <taxon>Insecta</taxon>
        <taxon>Pterygota</taxon>
        <taxon>Neoptera</taxon>
        <taxon>Endopterygota</taxon>
        <taxon>Coleoptera</taxon>
        <taxon>Polyphaga</taxon>
        <taxon>Cucujiformia</taxon>
        <taxon>Curculionidae</taxon>
        <taxon>Dryophthorinae</taxon>
        <taxon>Rhynchophorus</taxon>
    </lineage>
</organism>
<dbReference type="Proteomes" id="UP000625711">
    <property type="component" value="Unassembled WGS sequence"/>
</dbReference>
<evidence type="ECO:0000313" key="4">
    <source>
        <dbReference type="Proteomes" id="UP000625711"/>
    </source>
</evidence>
<dbReference type="OrthoDB" id="17255at2759"/>
<name>A0A834IVK1_RHYFE</name>